<evidence type="ECO:0000313" key="2">
    <source>
        <dbReference type="Proteomes" id="UP001333110"/>
    </source>
</evidence>
<keyword evidence="2" id="KW-1185">Reference proteome</keyword>
<dbReference type="Proteomes" id="UP001333110">
    <property type="component" value="Unassembled WGS sequence"/>
</dbReference>
<accession>A0AAN7MPE2</accession>
<reference evidence="1 2" key="1">
    <citation type="journal article" date="2023" name="J. Hered.">
        <title>Chromosome-level genome of the wood stork (Mycteria americana) provides insight into avian chromosome evolution.</title>
        <authorList>
            <person name="Flamio R. Jr."/>
            <person name="Ramstad K.M."/>
        </authorList>
    </citation>
    <scope>NUCLEOTIDE SEQUENCE [LARGE SCALE GENOMIC DNA]</scope>
    <source>
        <strain evidence="1">JAX WOST 10</strain>
    </source>
</reference>
<protein>
    <submittedName>
        <fullName evidence="1">Uncharacterized protein</fullName>
    </submittedName>
</protein>
<evidence type="ECO:0000313" key="1">
    <source>
        <dbReference type="EMBL" id="KAK4808511.1"/>
    </source>
</evidence>
<comment type="caution">
    <text evidence="1">The sequence shown here is derived from an EMBL/GenBank/DDBJ whole genome shotgun (WGS) entry which is preliminary data.</text>
</comment>
<name>A0AAN7MPE2_MYCAM</name>
<organism evidence="1 2">
    <name type="scientific">Mycteria americana</name>
    <name type="common">Wood stork</name>
    <dbReference type="NCBI Taxonomy" id="33587"/>
    <lineage>
        <taxon>Eukaryota</taxon>
        <taxon>Metazoa</taxon>
        <taxon>Chordata</taxon>
        <taxon>Craniata</taxon>
        <taxon>Vertebrata</taxon>
        <taxon>Euteleostomi</taxon>
        <taxon>Archelosauria</taxon>
        <taxon>Archosauria</taxon>
        <taxon>Dinosauria</taxon>
        <taxon>Saurischia</taxon>
        <taxon>Theropoda</taxon>
        <taxon>Coelurosauria</taxon>
        <taxon>Aves</taxon>
        <taxon>Neognathae</taxon>
        <taxon>Neoaves</taxon>
        <taxon>Aequornithes</taxon>
        <taxon>Ciconiiformes</taxon>
        <taxon>Ciconiidae</taxon>
        <taxon>Mycteria</taxon>
    </lineage>
</organism>
<dbReference type="EMBL" id="JAUNZN010000024">
    <property type="protein sequence ID" value="KAK4808511.1"/>
    <property type="molecule type" value="Genomic_DNA"/>
</dbReference>
<proteinExistence type="predicted"/>
<dbReference type="AlphaFoldDB" id="A0AAN7MPE2"/>
<sequence length="69" mass="7879">MRSILSSRSLMMRLNSIVFSTYEFEACRLLDDGMKCSLSEFVEDIKMGKAVSMLDSRAAIHRDLDSLEK</sequence>
<gene>
    <name evidence="1" type="ORF">QYF61_005828</name>
</gene>